<evidence type="ECO:0000256" key="5">
    <source>
        <dbReference type="ARBA" id="ARBA00022747"/>
    </source>
</evidence>
<organism evidence="7 8">
    <name type="scientific">Streptomyces gulbargensis</name>
    <dbReference type="NCBI Taxonomy" id="364901"/>
    <lineage>
        <taxon>Bacteria</taxon>
        <taxon>Bacillati</taxon>
        <taxon>Actinomycetota</taxon>
        <taxon>Actinomycetes</taxon>
        <taxon>Kitasatosporales</taxon>
        <taxon>Streptomycetaceae</taxon>
        <taxon>Streptomyces</taxon>
    </lineage>
</organism>
<dbReference type="InterPro" id="IPR029063">
    <property type="entry name" value="SAM-dependent_MTases_sf"/>
</dbReference>
<evidence type="ECO:0000256" key="6">
    <source>
        <dbReference type="SAM" id="MobiDB-lite"/>
    </source>
</evidence>
<dbReference type="RefSeq" id="WP_345281743.1">
    <property type="nucleotide sequence ID" value="NZ_BAABAJ010000006.1"/>
</dbReference>
<evidence type="ECO:0000256" key="1">
    <source>
        <dbReference type="ARBA" id="ARBA00011975"/>
    </source>
</evidence>
<dbReference type="PANTHER" id="PTHR10629:SF52">
    <property type="entry name" value="DNA (CYTOSINE-5)-METHYLTRANSFERASE 1"/>
    <property type="match status" value="1"/>
</dbReference>
<keyword evidence="8" id="KW-1185">Reference proteome</keyword>
<sequence>MSHTENPLPRPAEFRILDLFAGPGGLDVAAHVLGHQVTGIEWDDGACATRARAGMDTFQGDVRRYRAAFFPRAQVLTGGPPCQTFTVAGHGAGRKALNQVTEYIERLHAAVRDTDREEGEEKLRAWKRIFRTWRRIHEELRVKEEEAEAVRREKRHVEKQRAGVRKDIRDRLERLGMSKGEITRFMKRLMSRRGLDVSPDIALSEPLKTLDDLNARLEKFKARLEELGDERTGLVLQPLWWVIERSRRPGSEPYEAVVLEQVPAVLPVWNEYAKVLVTLGYGTATQLMHTEAFGVPQTRRRAVLMARLGEPDPLPKVPETHLPYQRGTGRTEQAETLPLETAQTLEEKGAESTERAAKPKEPWVSMARALEAAQQVEGSGVRPRPPFTVISNYGTGGDPEARGRRDHDTPSATITGKVSRNRVVHQGTDEDLDDGLGRFNPAEAGVLQTFPSRYPWCGNDLSQQIGNAVPPRLALHVLRHVLEPELSGTEADERLDQAVVALEHWRPARSVEPLGHRDLKGHPLSGR</sequence>
<accession>A0ABP7M4L2</accession>
<dbReference type="Pfam" id="PF00145">
    <property type="entry name" value="DNA_methylase"/>
    <property type="match status" value="2"/>
</dbReference>
<dbReference type="PRINTS" id="PR00105">
    <property type="entry name" value="C5METTRFRASE"/>
</dbReference>
<dbReference type="PROSITE" id="PS00095">
    <property type="entry name" value="C5_MTASE_2"/>
    <property type="match status" value="1"/>
</dbReference>
<comment type="caution">
    <text evidence="7">The sequence shown here is derived from an EMBL/GenBank/DDBJ whole genome shotgun (WGS) entry which is preliminary data.</text>
</comment>
<evidence type="ECO:0000313" key="7">
    <source>
        <dbReference type="EMBL" id="GAA3914146.1"/>
    </source>
</evidence>
<evidence type="ECO:0000256" key="3">
    <source>
        <dbReference type="ARBA" id="ARBA00022679"/>
    </source>
</evidence>
<evidence type="ECO:0000313" key="8">
    <source>
        <dbReference type="Proteomes" id="UP001501000"/>
    </source>
</evidence>
<evidence type="ECO:0000256" key="2">
    <source>
        <dbReference type="ARBA" id="ARBA00022603"/>
    </source>
</evidence>
<feature type="region of interest" description="Disordered" evidence="6">
    <location>
        <begin position="375"/>
        <end position="412"/>
    </location>
</feature>
<gene>
    <name evidence="7" type="ORF">GCM10022244_25000</name>
</gene>
<protein>
    <recommendedName>
        <fullName evidence="1">DNA (cytosine-5-)-methyltransferase</fullName>
        <ecNumber evidence="1">2.1.1.37</ecNumber>
    </recommendedName>
</protein>
<dbReference type="Proteomes" id="UP001501000">
    <property type="component" value="Unassembled WGS sequence"/>
</dbReference>
<dbReference type="InterPro" id="IPR001525">
    <property type="entry name" value="C5_MeTfrase"/>
</dbReference>
<dbReference type="Gene3D" id="3.40.50.150">
    <property type="entry name" value="Vaccinia Virus protein VP39"/>
    <property type="match status" value="2"/>
</dbReference>
<name>A0ABP7M4L2_9ACTN</name>
<keyword evidence="3" id="KW-0808">Transferase</keyword>
<reference evidence="8" key="1">
    <citation type="journal article" date="2019" name="Int. J. Syst. Evol. Microbiol.">
        <title>The Global Catalogue of Microorganisms (GCM) 10K type strain sequencing project: providing services to taxonomists for standard genome sequencing and annotation.</title>
        <authorList>
            <consortium name="The Broad Institute Genomics Platform"/>
            <consortium name="The Broad Institute Genome Sequencing Center for Infectious Disease"/>
            <person name="Wu L."/>
            <person name="Ma J."/>
        </authorList>
    </citation>
    <scope>NUCLEOTIDE SEQUENCE [LARGE SCALE GENOMIC DNA]</scope>
    <source>
        <strain evidence="8">JCM 16956</strain>
    </source>
</reference>
<keyword evidence="2" id="KW-0489">Methyltransferase</keyword>
<dbReference type="EMBL" id="BAABAJ010000006">
    <property type="protein sequence ID" value="GAA3914146.1"/>
    <property type="molecule type" value="Genomic_DNA"/>
</dbReference>
<dbReference type="PANTHER" id="PTHR10629">
    <property type="entry name" value="CYTOSINE-SPECIFIC METHYLTRANSFERASE"/>
    <property type="match status" value="1"/>
</dbReference>
<dbReference type="EC" id="2.1.1.37" evidence="1"/>
<dbReference type="Gene3D" id="3.90.120.10">
    <property type="entry name" value="DNA Methylase, subunit A, domain 2"/>
    <property type="match status" value="1"/>
</dbReference>
<dbReference type="InterPro" id="IPR050390">
    <property type="entry name" value="C5-Methyltransferase"/>
</dbReference>
<keyword evidence="5" id="KW-0680">Restriction system</keyword>
<feature type="region of interest" description="Disordered" evidence="6">
    <location>
        <begin position="310"/>
        <end position="338"/>
    </location>
</feature>
<dbReference type="InterPro" id="IPR031303">
    <property type="entry name" value="C5_meth_CS"/>
</dbReference>
<evidence type="ECO:0000256" key="4">
    <source>
        <dbReference type="ARBA" id="ARBA00022691"/>
    </source>
</evidence>
<dbReference type="SUPFAM" id="SSF53335">
    <property type="entry name" value="S-adenosyl-L-methionine-dependent methyltransferases"/>
    <property type="match status" value="2"/>
</dbReference>
<proteinExistence type="predicted"/>
<keyword evidence="4" id="KW-0949">S-adenosyl-L-methionine</keyword>
<feature type="compositionally biased region" description="Basic and acidic residues" evidence="6">
    <location>
        <begin position="399"/>
        <end position="409"/>
    </location>
</feature>